<gene>
    <name evidence="1" type="ORF">PC113_g21848</name>
    <name evidence="2" type="ORF">PC115_g21637</name>
    <name evidence="3" type="ORF">PC117_g24236</name>
    <name evidence="4" type="ORF">PC118_g21689</name>
</gene>
<reference evidence="4" key="1">
    <citation type="submission" date="2018-10" db="EMBL/GenBank/DDBJ databases">
        <title>Effector identification in a new, highly contiguous assembly of the strawberry crown rot pathogen Phytophthora cactorum.</title>
        <authorList>
            <person name="Armitage A.D."/>
            <person name="Nellist C.F."/>
            <person name="Bates H."/>
            <person name="Vickerstaff R.J."/>
            <person name="Harrison R.J."/>
        </authorList>
    </citation>
    <scope>NUCLEOTIDE SEQUENCE</scope>
    <source>
        <strain evidence="1">15-7</strain>
        <strain evidence="2">4032</strain>
        <strain evidence="3">4040</strain>
        <strain evidence="4">P415</strain>
    </source>
</reference>
<proteinExistence type="predicted"/>
<dbReference type="Proteomes" id="UP000736787">
    <property type="component" value="Unassembled WGS sequence"/>
</dbReference>
<dbReference type="EMBL" id="RCMK01001588">
    <property type="protein sequence ID" value="KAG2891475.1"/>
    <property type="molecule type" value="Genomic_DNA"/>
</dbReference>
<dbReference type="Proteomes" id="UP000774804">
    <property type="component" value="Unassembled WGS sequence"/>
</dbReference>
<evidence type="ECO:0000313" key="5">
    <source>
        <dbReference type="Proteomes" id="UP000697107"/>
    </source>
</evidence>
<evidence type="ECO:0000313" key="3">
    <source>
        <dbReference type="EMBL" id="KAG2891475.1"/>
    </source>
</evidence>
<dbReference type="AlphaFoldDB" id="A0A8T1JR89"/>
<evidence type="ECO:0000313" key="1">
    <source>
        <dbReference type="EMBL" id="KAG2825968.1"/>
    </source>
</evidence>
<dbReference type="Proteomes" id="UP000697107">
    <property type="component" value="Unassembled WGS sequence"/>
</dbReference>
<evidence type="ECO:0000313" key="2">
    <source>
        <dbReference type="EMBL" id="KAG2883360.1"/>
    </source>
</evidence>
<organism evidence="4 5">
    <name type="scientific">Phytophthora cactorum</name>
    <dbReference type="NCBI Taxonomy" id="29920"/>
    <lineage>
        <taxon>Eukaryota</taxon>
        <taxon>Sar</taxon>
        <taxon>Stramenopiles</taxon>
        <taxon>Oomycota</taxon>
        <taxon>Peronosporomycetes</taxon>
        <taxon>Peronosporales</taxon>
        <taxon>Peronosporaceae</taxon>
        <taxon>Phytophthora</taxon>
    </lineage>
</organism>
<dbReference type="Proteomes" id="UP000735874">
    <property type="component" value="Unassembled WGS sequence"/>
</dbReference>
<comment type="caution">
    <text evidence="4">The sequence shown here is derived from an EMBL/GenBank/DDBJ whole genome shotgun (WGS) entry which is preliminary data.</text>
</comment>
<dbReference type="EMBL" id="RCMI01001575">
    <property type="protein sequence ID" value="KAG2883360.1"/>
    <property type="molecule type" value="Genomic_DNA"/>
</dbReference>
<protein>
    <submittedName>
        <fullName evidence="4">Uncharacterized protein</fullName>
    </submittedName>
</protein>
<name>A0A8T1JR89_9STRA</name>
<dbReference type="EMBL" id="RCMG01001496">
    <property type="protein sequence ID" value="KAG2825968.1"/>
    <property type="molecule type" value="Genomic_DNA"/>
</dbReference>
<evidence type="ECO:0000313" key="4">
    <source>
        <dbReference type="EMBL" id="KAG2961944.1"/>
    </source>
</evidence>
<sequence>MTTVELMGHRNKSNGDIISMTAITKPKCAGVTLFERLLTGWRALQVSHQGSYSIERLESFDYYCRATSRTRVLLEWPSSTRLYQI</sequence>
<accession>A0A8T1JR89</accession>
<dbReference type="EMBL" id="RCML01001526">
    <property type="protein sequence ID" value="KAG2961944.1"/>
    <property type="molecule type" value="Genomic_DNA"/>
</dbReference>